<dbReference type="InterPro" id="IPR012334">
    <property type="entry name" value="Pectin_lyas_fold"/>
</dbReference>
<dbReference type="AlphaFoldDB" id="A0A3D8Q6K7"/>
<comment type="caution">
    <text evidence="15">The sequence shown here is derived from an EMBL/GenBank/DDBJ whole genome shotgun (WGS) entry which is preliminary data.</text>
</comment>
<evidence type="ECO:0000256" key="14">
    <source>
        <dbReference type="SAM" id="SignalP"/>
    </source>
</evidence>
<keyword evidence="9 13" id="KW-0326">Glycosidase</keyword>
<evidence type="ECO:0000256" key="12">
    <source>
        <dbReference type="PROSITE-ProRule" id="PRU10052"/>
    </source>
</evidence>
<keyword evidence="4" id="KW-0964">Secreted</keyword>
<dbReference type="PANTHER" id="PTHR31884">
    <property type="entry name" value="POLYGALACTURONASE"/>
    <property type="match status" value="1"/>
</dbReference>
<dbReference type="InterPro" id="IPR011050">
    <property type="entry name" value="Pectin_lyase_fold/virulence"/>
</dbReference>
<keyword evidence="6" id="KW-0677">Repeat</keyword>
<dbReference type="InterPro" id="IPR000743">
    <property type="entry name" value="Glyco_hydro_28"/>
</dbReference>
<dbReference type="OrthoDB" id="1546079at2759"/>
<dbReference type="SMART" id="SM00710">
    <property type="entry name" value="PbH1"/>
    <property type="match status" value="7"/>
</dbReference>
<evidence type="ECO:0000256" key="7">
    <source>
        <dbReference type="ARBA" id="ARBA00022801"/>
    </source>
</evidence>
<evidence type="ECO:0000256" key="3">
    <source>
        <dbReference type="ARBA" id="ARBA00012736"/>
    </source>
</evidence>
<dbReference type="Proteomes" id="UP000256645">
    <property type="component" value="Unassembled WGS sequence"/>
</dbReference>
<dbReference type="PANTHER" id="PTHR31884:SF1">
    <property type="entry name" value="POLYGALACTURONASE"/>
    <property type="match status" value="1"/>
</dbReference>
<evidence type="ECO:0000256" key="9">
    <source>
        <dbReference type="ARBA" id="ARBA00023295"/>
    </source>
</evidence>
<keyword evidence="10" id="KW-0961">Cell wall biogenesis/degradation</keyword>
<keyword evidence="5 14" id="KW-0732">Signal</keyword>
<feature type="chain" id="PRO_5017762088" description="endo-polygalacturonase" evidence="14">
    <location>
        <begin position="22"/>
        <end position="383"/>
    </location>
</feature>
<dbReference type="STRING" id="1849047.A0A3D8Q6K7"/>
<evidence type="ECO:0000313" key="16">
    <source>
        <dbReference type="Proteomes" id="UP000256645"/>
    </source>
</evidence>
<evidence type="ECO:0000256" key="4">
    <source>
        <dbReference type="ARBA" id="ARBA00022525"/>
    </source>
</evidence>
<dbReference type="GO" id="GO:0045490">
    <property type="term" value="P:pectin catabolic process"/>
    <property type="evidence" value="ECO:0007669"/>
    <property type="project" value="UniProtKB-ARBA"/>
</dbReference>
<dbReference type="PROSITE" id="PS00502">
    <property type="entry name" value="POLYGALACTURONASE"/>
    <property type="match status" value="1"/>
</dbReference>
<evidence type="ECO:0000256" key="1">
    <source>
        <dbReference type="ARBA" id="ARBA00004613"/>
    </source>
</evidence>
<comment type="similarity">
    <text evidence="2 13">Belongs to the glycosyl hydrolase 28 family.</text>
</comment>
<dbReference type="FunFam" id="2.160.20.10:FF:000002">
    <property type="entry name" value="Endopolygalacturonase D"/>
    <property type="match status" value="1"/>
</dbReference>
<dbReference type="GO" id="GO:0004650">
    <property type="term" value="F:polygalacturonase activity"/>
    <property type="evidence" value="ECO:0007669"/>
    <property type="project" value="UniProtKB-EC"/>
</dbReference>
<accession>A0A3D8Q6K7</accession>
<dbReference type="Pfam" id="PF00295">
    <property type="entry name" value="Glyco_hydro_28"/>
    <property type="match status" value="1"/>
</dbReference>
<evidence type="ECO:0000313" key="15">
    <source>
        <dbReference type="EMBL" id="RDW57451.1"/>
    </source>
</evidence>
<evidence type="ECO:0000256" key="10">
    <source>
        <dbReference type="ARBA" id="ARBA00023316"/>
    </source>
</evidence>
<proteinExistence type="inferred from homology"/>
<gene>
    <name evidence="15" type="ORF">BP6252_13789</name>
</gene>
<dbReference type="EMBL" id="PDLM01000021">
    <property type="protein sequence ID" value="RDW57451.1"/>
    <property type="molecule type" value="Genomic_DNA"/>
</dbReference>
<feature type="active site" evidence="12">
    <location>
        <position position="246"/>
    </location>
</feature>
<sequence length="383" mass="38716">MVHFTKTLGVALSSAAVLVAAKPMAAPVPTAAPNLNDARALQKRASCTFTGSDASAASASAGSCSTVVISGMTVPSGTTLDLSDLADGSTVIFEGTTTWEYEEWSGPLLQIKGTDITVTGASGNVLDGNGAKWWDGEGSNGGVTKPKFFYAHSLKGSSSITGLNIQNTPVQAISINSAEGLTVDSVTIDNSAGDSDDLGHNTDCYDVGSSSDITITNAVCKNQDDCLAINSGTSISFTGGTCSGGHGLSIGSVGGRDDNDVDTVTISDCSVSDSDNGVRIKTVSDATGTVKGVTYKDITLDNIAKYGIVIEQDYENGSPTGTPTDGVPITDLTIDTVTGSVASSGVNVYILCASCSSWTWSGVDITGGEDSSDCEGVPTGASC</sequence>
<dbReference type="Gene3D" id="2.160.20.10">
    <property type="entry name" value="Single-stranded right-handed beta-helix, Pectin lyase-like"/>
    <property type="match status" value="1"/>
</dbReference>
<evidence type="ECO:0000256" key="13">
    <source>
        <dbReference type="RuleBase" id="RU361169"/>
    </source>
</evidence>
<keyword evidence="8" id="KW-1015">Disulfide bond</keyword>
<evidence type="ECO:0000256" key="2">
    <source>
        <dbReference type="ARBA" id="ARBA00008834"/>
    </source>
</evidence>
<dbReference type="InterPro" id="IPR050434">
    <property type="entry name" value="Glycosyl_hydrlase_28"/>
</dbReference>
<evidence type="ECO:0000256" key="8">
    <source>
        <dbReference type="ARBA" id="ARBA00023157"/>
    </source>
</evidence>
<comment type="catalytic activity">
    <reaction evidence="11">
        <text>(1,4-alpha-D-galacturonosyl)n+m + H2O = (1,4-alpha-D-galacturonosyl)n + (1,4-alpha-D-galacturonosyl)m.</text>
        <dbReference type="EC" id="3.2.1.15"/>
    </reaction>
</comment>
<evidence type="ECO:0000256" key="5">
    <source>
        <dbReference type="ARBA" id="ARBA00022729"/>
    </source>
</evidence>
<protein>
    <recommendedName>
        <fullName evidence="3">endo-polygalacturonase</fullName>
        <ecNumber evidence="3">3.2.1.15</ecNumber>
    </recommendedName>
</protein>
<feature type="signal peptide" evidence="14">
    <location>
        <begin position="1"/>
        <end position="21"/>
    </location>
</feature>
<dbReference type="GO" id="GO:0005576">
    <property type="term" value="C:extracellular region"/>
    <property type="evidence" value="ECO:0007669"/>
    <property type="project" value="UniProtKB-SubCell"/>
</dbReference>
<keyword evidence="16" id="KW-1185">Reference proteome</keyword>
<evidence type="ECO:0000256" key="11">
    <source>
        <dbReference type="ARBA" id="ARBA00034074"/>
    </source>
</evidence>
<evidence type="ECO:0000256" key="6">
    <source>
        <dbReference type="ARBA" id="ARBA00022737"/>
    </source>
</evidence>
<dbReference type="InterPro" id="IPR006626">
    <property type="entry name" value="PbH1"/>
</dbReference>
<dbReference type="EC" id="3.2.1.15" evidence="3"/>
<dbReference type="GO" id="GO:0071555">
    <property type="term" value="P:cell wall organization"/>
    <property type="evidence" value="ECO:0007669"/>
    <property type="project" value="UniProtKB-KW"/>
</dbReference>
<dbReference type="SUPFAM" id="SSF51126">
    <property type="entry name" value="Pectin lyase-like"/>
    <property type="match status" value="1"/>
</dbReference>
<organism evidence="15 16">
    <name type="scientific">Coleophoma cylindrospora</name>
    <dbReference type="NCBI Taxonomy" id="1849047"/>
    <lineage>
        <taxon>Eukaryota</taxon>
        <taxon>Fungi</taxon>
        <taxon>Dikarya</taxon>
        <taxon>Ascomycota</taxon>
        <taxon>Pezizomycotina</taxon>
        <taxon>Leotiomycetes</taxon>
        <taxon>Helotiales</taxon>
        <taxon>Dermateaceae</taxon>
        <taxon>Coleophoma</taxon>
    </lineage>
</organism>
<name>A0A3D8Q6K7_9HELO</name>
<comment type="subcellular location">
    <subcellularLocation>
        <location evidence="1">Secreted</location>
    </subcellularLocation>
</comment>
<keyword evidence="7 13" id="KW-0378">Hydrolase</keyword>
<reference evidence="15 16" key="1">
    <citation type="journal article" date="2018" name="IMA Fungus">
        <title>IMA Genome-F 9: Draft genome sequence of Annulohypoxylon stygium, Aspergillus mulundensis, Berkeleyomyces basicola (syn. Thielaviopsis basicola), Ceratocystis smalleyi, two Cercospora beticola strains, Coleophoma cylindrospora, Fusarium fracticaudum, Phialophora cf. hyalina, and Morchella septimelata.</title>
        <authorList>
            <person name="Wingfield B.D."/>
            <person name="Bills G.F."/>
            <person name="Dong Y."/>
            <person name="Huang W."/>
            <person name="Nel W.J."/>
            <person name="Swalarsk-Parry B.S."/>
            <person name="Vaghefi N."/>
            <person name="Wilken P.M."/>
            <person name="An Z."/>
            <person name="de Beer Z.W."/>
            <person name="De Vos L."/>
            <person name="Chen L."/>
            <person name="Duong T.A."/>
            <person name="Gao Y."/>
            <person name="Hammerbacher A."/>
            <person name="Kikkert J.R."/>
            <person name="Li Y."/>
            <person name="Li H."/>
            <person name="Li K."/>
            <person name="Li Q."/>
            <person name="Liu X."/>
            <person name="Ma X."/>
            <person name="Naidoo K."/>
            <person name="Pethybridge S.J."/>
            <person name="Sun J."/>
            <person name="Steenkamp E.T."/>
            <person name="van der Nest M.A."/>
            <person name="van Wyk S."/>
            <person name="Wingfield M.J."/>
            <person name="Xiong C."/>
            <person name="Yue Q."/>
            <person name="Zhang X."/>
        </authorList>
    </citation>
    <scope>NUCLEOTIDE SEQUENCE [LARGE SCALE GENOMIC DNA]</scope>
    <source>
        <strain evidence="15 16">BP6252</strain>
    </source>
</reference>